<dbReference type="Gene3D" id="3.10.129.10">
    <property type="entry name" value="Hotdog Thioesterase"/>
    <property type="match status" value="1"/>
</dbReference>
<dbReference type="PANTHER" id="PTHR43240:SF5">
    <property type="entry name" value="1,4-DIHYDROXY-2-NAPHTHOYL-COA THIOESTERASE 1"/>
    <property type="match status" value="1"/>
</dbReference>
<dbReference type="GO" id="GO:0005829">
    <property type="term" value="C:cytosol"/>
    <property type="evidence" value="ECO:0007669"/>
    <property type="project" value="TreeGrafter"/>
</dbReference>
<evidence type="ECO:0000313" key="5">
    <source>
        <dbReference type="Proteomes" id="UP000594586"/>
    </source>
</evidence>
<evidence type="ECO:0000256" key="1">
    <source>
        <dbReference type="ARBA" id="ARBA00008324"/>
    </source>
</evidence>
<dbReference type="InterPro" id="IPR006683">
    <property type="entry name" value="Thioestr_dom"/>
</dbReference>
<gene>
    <name evidence="4" type="ORF">G7Y29_05295</name>
</gene>
<proteinExistence type="inferred from homology"/>
<dbReference type="InterPro" id="IPR003736">
    <property type="entry name" value="PAAI_dom"/>
</dbReference>
<evidence type="ECO:0000313" key="4">
    <source>
        <dbReference type="EMBL" id="QPK84170.1"/>
    </source>
</evidence>
<dbReference type="InterPro" id="IPR029069">
    <property type="entry name" value="HotDog_dom_sf"/>
</dbReference>
<dbReference type="AlphaFoldDB" id="A0A7T0KNZ5"/>
<dbReference type="Proteomes" id="UP000594586">
    <property type="component" value="Chromosome"/>
</dbReference>
<name>A0A7T0KNZ5_9CORY</name>
<accession>A0A7T0KNZ5</accession>
<evidence type="ECO:0000259" key="3">
    <source>
        <dbReference type="Pfam" id="PF03061"/>
    </source>
</evidence>
<keyword evidence="2" id="KW-0378">Hydrolase</keyword>
<dbReference type="EMBL" id="CP064955">
    <property type="protein sequence ID" value="QPK84170.1"/>
    <property type="molecule type" value="Genomic_DNA"/>
</dbReference>
<dbReference type="GO" id="GO:0061522">
    <property type="term" value="F:1,4-dihydroxy-2-naphthoyl-CoA thioesterase activity"/>
    <property type="evidence" value="ECO:0007669"/>
    <property type="project" value="TreeGrafter"/>
</dbReference>
<comment type="similarity">
    <text evidence="1">Belongs to the thioesterase PaaI family.</text>
</comment>
<feature type="domain" description="Thioesterase" evidence="3">
    <location>
        <begin position="60"/>
        <end position="129"/>
    </location>
</feature>
<organism evidence="4 5">
    <name type="scientific">Corynebacterium qintianiae</name>
    <dbReference type="NCBI Taxonomy" id="2709392"/>
    <lineage>
        <taxon>Bacteria</taxon>
        <taxon>Bacillati</taxon>
        <taxon>Actinomycetota</taxon>
        <taxon>Actinomycetes</taxon>
        <taxon>Mycobacteriales</taxon>
        <taxon>Corynebacteriaceae</taxon>
        <taxon>Corynebacterium</taxon>
    </lineage>
</organism>
<sequence>MDHRFGTTPIKAPLSDEELAGVNSTNRGLAETLGIRISYVDGERTEGYVDVTPDHHQITGIANGGLYCAIGETLGSIAAVAASGAVAVGMNNNTDLLGSVAEGRIDAVALPVHVGKSTHLWRVEMYHEAKLVATTNLKLMVLRDRS</sequence>
<dbReference type="RefSeq" id="WP_165004215.1">
    <property type="nucleotide sequence ID" value="NZ_CP064955.1"/>
</dbReference>
<dbReference type="NCBIfam" id="TIGR00369">
    <property type="entry name" value="unchar_dom_1"/>
    <property type="match status" value="1"/>
</dbReference>
<dbReference type="CDD" id="cd03443">
    <property type="entry name" value="PaaI_thioesterase"/>
    <property type="match status" value="1"/>
</dbReference>
<reference evidence="4 5" key="1">
    <citation type="submission" date="2020-11" db="EMBL/GenBank/DDBJ databases">
        <title>Corynebacterium sp. MC1420.</title>
        <authorList>
            <person name="Zhou J."/>
        </authorList>
    </citation>
    <scope>NUCLEOTIDE SEQUENCE [LARGE SCALE GENOMIC DNA]</scope>
    <source>
        <strain evidence="4 5">MC1420</strain>
    </source>
</reference>
<dbReference type="KEGG" id="cqn:G7Y29_05295"/>
<keyword evidence="5" id="KW-1185">Reference proteome</keyword>
<evidence type="ECO:0000256" key="2">
    <source>
        <dbReference type="ARBA" id="ARBA00022801"/>
    </source>
</evidence>
<dbReference type="SUPFAM" id="SSF54637">
    <property type="entry name" value="Thioesterase/thiol ester dehydrase-isomerase"/>
    <property type="match status" value="1"/>
</dbReference>
<dbReference type="Pfam" id="PF03061">
    <property type="entry name" value="4HBT"/>
    <property type="match status" value="1"/>
</dbReference>
<dbReference type="PANTHER" id="PTHR43240">
    <property type="entry name" value="1,4-DIHYDROXY-2-NAPHTHOYL-COA THIOESTERASE 1"/>
    <property type="match status" value="1"/>
</dbReference>
<protein>
    <submittedName>
        <fullName evidence="4">PaaI family thioesterase</fullName>
    </submittedName>
</protein>